<dbReference type="SUPFAM" id="SSF160719">
    <property type="entry name" value="gpW/gp25-like"/>
    <property type="match status" value="1"/>
</dbReference>
<dbReference type="InterPro" id="IPR020288">
    <property type="entry name" value="Sheath_initiator"/>
</dbReference>
<dbReference type="EMBL" id="BK015641">
    <property type="protein sequence ID" value="DAE17452.1"/>
    <property type="molecule type" value="Genomic_DNA"/>
</dbReference>
<proteinExistence type="predicted"/>
<reference evidence="1" key="1">
    <citation type="journal article" date="2021" name="Proc. Natl. Acad. Sci. U.S.A.">
        <title>A Catalog of Tens of Thousands of Viruses from Human Metagenomes Reveals Hidden Associations with Chronic Diseases.</title>
        <authorList>
            <person name="Tisza M.J."/>
            <person name="Buck C.B."/>
        </authorList>
    </citation>
    <scope>NUCLEOTIDE SEQUENCE</scope>
    <source>
        <strain evidence="1">CtoRD1</strain>
    </source>
</reference>
<dbReference type="Pfam" id="PF10934">
    <property type="entry name" value="Sheath_initiator"/>
    <property type="match status" value="1"/>
</dbReference>
<dbReference type="Gene3D" id="3.10.450.40">
    <property type="match status" value="1"/>
</dbReference>
<organism evidence="1">
    <name type="scientific">Siphoviridae sp. ctoRD1</name>
    <dbReference type="NCBI Taxonomy" id="2825669"/>
    <lineage>
        <taxon>Viruses</taxon>
        <taxon>Duplodnaviria</taxon>
        <taxon>Heunggongvirae</taxon>
        <taxon>Uroviricota</taxon>
        <taxon>Caudoviricetes</taxon>
    </lineage>
</organism>
<protein>
    <recommendedName>
        <fullName evidence="2">DUF2634 domain-containing protein</fullName>
    </recommendedName>
</protein>
<evidence type="ECO:0000313" key="1">
    <source>
        <dbReference type="EMBL" id="DAE17452.1"/>
    </source>
</evidence>
<accession>A0A8S5QFY8</accession>
<sequence length="141" mass="16052">MALLPDTATDESGAISVAMTPTQPNKTYKMMIDTDRIQGTITDDLEAVKQAIYKIINTERYKFLIYSWNYGIELEDLFGKPIPYVLPEIPRRIKEALTQDDRIKDVLGFDLTYNRKGDVLAKFTVVTIYGNLEIEKVVNVA</sequence>
<evidence type="ECO:0008006" key="2">
    <source>
        <dbReference type="Google" id="ProtNLM"/>
    </source>
</evidence>
<name>A0A8S5QFY8_9CAUD</name>